<evidence type="ECO:0000313" key="11">
    <source>
        <dbReference type="Ensembl" id="ENSSMRP00000021970.1"/>
    </source>
</evidence>
<protein>
    <submittedName>
        <fullName evidence="11">Persephin</fullName>
    </submittedName>
</protein>
<keyword evidence="5 7" id="KW-0339">Growth factor</keyword>
<dbReference type="GO" id="GO:0008083">
    <property type="term" value="F:growth factor activity"/>
    <property type="evidence" value="ECO:0007669"/>
    <property type="project" value="UniProtKB-KW"/>
</dbReference>
<feature type="compositionally biased region" description="Polar residues" evidence="8">
    <location>
        <begin position="46"/>
        <end position="62"/>
    </location>
</feature>
<dbReference type="Pfam" id="PF00019">
    <property type="entry name" value="TGF_beta"/>
    <property type="match status" value="1"/>
</dbReference>
<evidence type="ECO:0000256" key="4">
    <source>
        <dbReference type="ARBA" id="ARBA00022729"/>
    </source>
</evidence>
<dbReference type="GO" id="GO:0030116">
    <property type="term" value="F:glial cell-derived neurotrophic factor receptor binding"/>
    <property type="evidence" value="ECO:0007669"/>
    <property type="project" value="InterPro"/>
</dbReference>
<accession>A0A8D0DUN0</accession>
<evidence type="ECO:0000313" key="12">
    <source>
        <dbReference type="Proteomes" id="UP000694421"/>
    </source>
</evidence>
<feature type="domain" description="TGF-beta family profile" evidence="10">
    <location>
        <begin position="80"/>
        <end position="184"/>
    </location>
</feature>
<keyword evidence="6" id="KW-1015">Disulfide bond</keyword>
<dbReference type="InterPro" id="IPR001839">
    <property type="entry name" value="TGF-b_C"/>
</dbReference>
<dbReference type="PROSITE" id="PS51362">
    <property type="entry name" value="TGF_BETA_2"/>
    <property type="match status" value="1"/>
</dbReference>
<evidence type="ECO:0000259" key="10">
    <source>
        <dbReference type="PROSITE" id="PS51362"/>
    </source>
</evidence>
<dbReference type="GO" id="GO:0005576">
    <property type="term" value="C:extracellular region"/>
    <property type="evidence" value="ECO:0007669"/>
    <property type="project" value="UniProtKB-SubCell"/>
</dbReference>
<keyword evidence="3" id="KW-0964">Secreted</keyword>
<dbReference type="OMA" id="TTIWEFL"/>
<name>A0A8D0DUN0_SALMN</name>
<dbReference type="Proteomes" id="UP000694421">
    <property type="component" value="Unplaced"/>
</dbReference>
<dbReference type="PANTHER" id="PTHR12173:SF8">
    <property type="entry name" value="PERSEPHIN"/>
    <property type="match status" value="1"/>
</dbReference>
<dbReference type="AlphaFoldDB" id="A0A8D0DUN0"/>
<dbReference type="GO" id="GO:0048731">
    <property type="term" value="P:system development"/>
    <property type="evidence" value="ECO:0007669"/>
    <property type="project" value="UniProtKB-ARBA"/>
</dbReference>
<evidence type="ECO:0000256" key="1">
    <source>
        <dbReference type="ARBA" id="ARBA00004613"/>
    </source>
</evidence>
<dbReference type="GO" id="GO:0030971">
    <property type="term" value="F:receptor tyrosine kinase binding"/>
    <property type="evidence" value="ECO:0007669"/>
    <property type="project" value="InterPro"/>
</dbReference>
<feature type="chain" id="PRO_5034375043" evidence="9">
    <location>
        <begin position="22"/>
        <end position="185"/>
    </location>
</feature>
<feature type="signal peptide" evidence="9">
    <location>
        <begin position="1"/>
        <end position="21"/>
    </location>
</feature>
<organism evidence="11 12">
    <name type="scientific">Salvator merianae</name>
    <name type="common">Argentine black and white tegu</name>
    <name type="synonym">Tupinambis merianae</name>
    <dbReference type="NCBI Taxonomy" id="96440"/>
    <lineage>
        <taxon>Eukaryota</taxon>
        <taxon>Metazoa</taxon>
        <taxon>Chordata</taxon>
        <taxon>Craniata</taxon>
        <taxon>Vertebrata</taxon>
        <taxon>Euteleostomi</taxon>
        <taxon>Lepidosauria</taxon>
        <taxon>Squamata</taxon>
        <taxon>Bifurcata</taxon>
        <taxon>Unidentata</taxon>
        <taxon>Episquamata</taxon>
        <taxon>Laterata</taxon>
        <taxon>Teiioidea</taxon>
        <taxon>Teiidae</taxon>
        <taxon>Salvator</taxon>
    </lineage>
</organism>
<feature type="region of interest" description="Disordered" evidence="8">
    <location>
        <begin position="24"/>
        <end position="62"/>
    </location>
</feature>
<evidence type="ECO:0000256" key="2">
    <source>
        <dbReference type="ARBA" id="ARBA00009832"/>
    </source>
</evidence>
<dbReference type="Ensembl" id="ENSSMRT00000025712.1">
    <property type="protein sequence ID" value="ENSSMRP00000021970.1"/>
    <property type="gene ID" value="ENSSMRG00000017075.1"/>
</dbReference>
<dbReference type="GeneTree" id="ENSGT00950000182993"/>
<feature type="compositionally biased region" description="Polar residues" evidence="8">
    <location>
        <begin position="30"/>
        <end position="39"/>
    </location>
</feature>
<dbReference type="InterPro" id="IPR043401">
    <property type="entry name" value="GDNF_fam"/>
</dbReference>
<dbReference type="InterPro" id="IPR029034">
    <property type="entry name" value="Cystine-knot_cytokine"/>
</dbReference>
<dbReference type="Gene3D" id="2.10.90.10">
    <property type="entry name" value="Cystine-knot cytokines"/>
    <property type="match status" value="1"/>
</dbReference>
<dbReference type="CDD" id="cd19382">
    <property type="entry name" value="TGF_beta_Persephin"/>
    <property type="match status" value="1"/>
</dbReference>
<reference evidence="11" key="1">
    <citation type="submission" date="2025-08" db="UniProtKB">
        <authorList>
            <consortium name="Ensembl"/>
        </authorList>
    </citation>
    <scope>IDENTIFICATION</scope>
</reference>
<dbReference type="SMART" id="SM00204">
    <property type="entry name" value="TGFB"/>
    <property type="match status" value="1"/>
</dbReference>
<keyword evidence="4 9" id="KW-0732">Signal</keyword>
<reference evidence="11" key="2">
    <citation type="submission" date="2025-09" db="UniProtKB">
        <authorList>
            <consortium name="Ensembl"/>
        </authorList>
    </citation>
    <scope>IDENTIFICATION</scope>
</reference>
<evidence type="ECO:0000256" key="5">
    <source>
        <dbReference type="ARBA" id="ARBA00023030"/>
    </source>
</evidence>
<evidence type="ECO:0000256" key="9">
    <source>
        <dbReference type="SAM" id="SignalP"/>
    </source>
</evidence>
<comment type="subcellular location">
    <subcellularLocation>
        <location evidence="1">Secreted</location>
    </subcellularLocation>
</comment>
<sequence>MGAAQLVYSLSLLLLIQVVPSQPSEGKSLITPTRGSSISDGLRKQPATQASREASVNTTSLQNSPSKFLLRSLLGPARSRPKRRVWERSEDRECRLQTLLVRIKDLGLGYNSEETILFKYCSGSCPKARSNHDMTLSLLLQKSEIPALGDPCCRPTHYENVAFLDDNHQWHEVEKLSASACSCVG</sequence>
<evidence type="ECO:0000256" key="7">
    <source>
        <dbReference type="RuleBase" id="RU000354"/>
    </source>
</evidence>
<keyword evidence="12" id="KW-1185">Reference proteome</keyword>
<evidence type="ECO:0000256" key="8">
    <source>
        <dbReference type="SAM" id="MobiDB-lite"/>
    </source>
</evidence>
<proteinExistence type="inferred from homology"/>
<comment type="similarity">
    <text evidence="2">Belongs to the TGF-beta family. GDNF subfamily.</text>
</comment>
<dbReference type="PANTHER" id="PTHR12173">
    <property type="entry name" value="GDNF SUBFAMILY OF TGF-BETA FAMILY"/>
    <property type="match status" value="1"/>
</dbReference>
<evidence type="ECO:0000256" key="3">
    <source>
        <dbReference type="ARBA" id="ARBA00022525"/>
    </source>
</evidence>
<evidence type="ECO:0000256" key="6">
    <source>
        <dbReference type="ARBA" id="ARBA00023157"/>
    </source>
</evidence>
<dbReference type="SUPFAM" id="SSF57501">
    <property type="entry name" value="Cystine-knot cytokines"/>
    <property type="match status" value="1"/>
</dbReference>